<sequence length="178" mass="19226">MRYVALLRGINVGGITIKMADLADTVSRLGHSGVATILASGNVLFTSDEADAAAVKTGLERALSERFGYTAFVVLLPRDDLVAAVAGYPFDDRDGWHSYILFGSDPARLDELLVSAPPLDPADESVQPGDGLLYWQVRRAVGIKSPFSVLAAKPRYKSTTTNRNLRTLHKILGVPTTR</sequence>
<dbReference type="Gene3D" id="3.30.70.1280">
    <property type="entry name" value="SP0830-like domains"/>
    <property type="match status" value="1"/>
</dbReference>
<dbReference type="PANTHER" id="PTHR36439">
    <property type="entry name" value="BLL4334 PROTEIN"/>
    <property type="match status" value="1"/>
</dbReference>
<dbReference type="PANTHER" id="PTHR36439:SF1">
    <property type="entry name" value="DUF1697 DOMAIN-CONTAINING PROTEIN"/>
    <property type="match status" value="1"/>
</dbReference>
<comment type="caution">
    <text evidence="1">The sequence shown here is derived from an EMBL/GenBank/DDBJ whole genome shotgun (WGS) entry which is preliminary data.</text>
</comment>
<dbReference type="OrthoDB" id="9806494at2"/>
<dbReference type="EMBL" id="PPXF01000058">
    <property type="protein sequence ID" value="POH61793.1"/>
    <property type="molecule type" value="Genomic_DNA"/>
</dbReference>
<organism evidence="1 2">
    <name type="scientific">Cryobacterium zongtaii</name>
    <dbReference type="NCBI Taxonomy" id="1259217"/>
    <lineage>
        <taxon>Bacteria</taxon>
        <taxon>Bacillati</taxon>
        <taxon>Actinomycetota</taxon>
        <taxon>Actinomycetes</taxon>
        <taxon>Micrococcales</taxon>
        <taxon>Microbacteriaceae</taxon>
        <taxon>Cryobacterium</taxon>
    </lineage>
</organism>
<evidence type="ECO:0000313" key="1">
    <source>
        <dbReference type="EMBL" id="POH61793.1"/>
    </source>
</evidence>
<dbReference type="Pfam" id="PF08002">
    <property type="entry name" value="DUF1697"/>
    <property type="match status" value="1"/>
</dbReference>
<dbReference type="Proteomes" id="UP000237104">
    <property type="component" value="Unassembled WGS sequence"/>
</dbReference>
<dbReference type="InterPro" id="IPR012545">
    <property type="entry name" value="DUF1697"/>
</dbReference>
<evidence type="ECO:0000313" key="2">
    <source>
        <dbReference type="Proteomes" id="UP000237104"/>
    </source>
</evidence>
<dbReference type="SUPFAM" id="SSF160379">
    <property type="entry name" value="SP0830-like"/>
    <property type="match status" value="1"/>
</dbReference>
<protein>
    <submittedName>
        <fullName evidence="1">Pyridoxamine 5-phosphate oxidase</fullName>
    </submittedName>
</protein>
<dbReference type="AlphaFoldDB" id="A0A2S3Z886"/>
<gene>
    <name evidence="1" type="ORF">C3B59_14420</name>
</gene>
<accession>A0A2S3Z886</accession>
<reference evidence="1 2" key="1">
    <citation type="submission" date="2018-01" db="EMBL/GenBank/DDBJ databases">
        <title>Cryobacterium sp. nov., from glaciers in China.</title>
        <authorList>
            <person name="Liu Q."/>
            <person name="Xin Y.-H."/>
        </authorList>
    </citation>
    <scope>NUCLEOTIDE SEQUENCE [LARGE SCALE GENOMIC DNA]</scope>
    <source>
        <strain evidence="1 2">TMB1-8</strain>
    </source>
</reference>
<dbReference type="PIRSF" id="PIRSF008502">
    <property type="entry name" value="UCP008502"/>
    <property type="match status" value="1"/>
</dbReference>
<dbReference type="RefSeq" id="WP_103431920.1">
    <property type="nucleotide sequence ID" value="NZ_PPXF01000058.1"/>
</dbReference>
<name>A0A2S3Z886_9MICO</name>
<proteinExistence type="predicted"/>